<evidence type="ECO:0000313" key="7">
    <source>
        <dbReference type="EMBL" id="CAB4989595.1"/>
    </source>
</evidence>
<dbReference type="GO" id="GO:0016020">
    <property type="term" value="C:membrane"/>
    <property type="evidence" value="ECO:0007669"/>
    <property type="project" value="InterPro"/>
</dbReference>
<name>A0A6J7TJE3_9ZZZZ</name>
<feature type="domain" description="FMN-binding" evidence="2">
    <location>
        <begin position="85"/>
        <end position="161"/>
    </location>
</feature>
<evidence type="ECO:0000256" key="1">
    <source>
        <dbReference type="SAM" id="MobiDB-lite"/>
    </source>
</evidence>
<dbReference type="EMBL" id="CAEZYB010000091">
    <property type="protein sequence ID" value="CAB4708340.1"/>
    <property type="molecule type" value="Genomic_DNA"/>
</dbReference>
<dbReference type="SMART" id="SM00900">
    <property type="entry name" value="FMN_bind"/>
    <property type="match status" value="1"/>
</dbReference>
<sequence>MKKGLLISAGTIGGLGSALFINNPSFADSSTPSPTKSPSASTSRTFETTVKARVKSKVRANAKAPMSSAQKNINGKFAGNVVDVGYGNVQVMIVVTSGVITEVKALQAPGGKRSRPYSEYALPILVQETLQAQSAKIDGVSGASYTSWGWTTSLQAALTKAGL</sequence>
<dbReference type="InterPro" id="IPR007329">
    <property type="entry name" value="FMN-bd"/>
</dbReference>
<evidence type="ECO:0000259" key="2">
    <source>
        <dbReference type="SMART" id="SM00900"/>
    </source>
</evidence>
<dbReference type="Gene3D" id="3.90.1010.20">
    <property type="match status" value="1"/>
</dbReference>
<dbReference type="EMBL" id="CAFAZX010000098">
    <property type="protein sequence ID" value="CAB4845232.1"/>
    <property type="molecule type" value="Genomic_DNA"/>
</dbReference>
<accession>A0A6J7TJE3</accession>
<dbReference type="EMBL" id="CAFBQK010000114">
    <property type="protein sequence ID" value="CAB5053501.1"/>
    <property type="molecule type" value="Genomic_DNA"/>
</dbReference>
<dbReference type="AlphaFoldDB" id="A0A6J7TJE3"/>
<protein>
    <submittedName>
        <fullName evidence="8">Unannotated protein</fullName>
    </submittedName>
</protein>
<gene>
    <name evidence="3" type="ORF">UFOPK2254_01313</name>
    <name evidence="4" type="ORF">UFOPK2646_00836</name>
    <name evidence="5" type="ORF">UFOPK2907_01455</name>
    <name evidence="6" type="ORF">UFOPK3241_01296</name>
    <name evidence="7" type="ORF">UFOPK3937_01209</name>
    <name evidence="8" type="ORF">UFOPK4265_00892</name>
</gene>
<evidence type="ECO:0000313" key="6">
    <source>
        <dbReference type="EMBL" id="CAB4845232.1"/>
    </source>
</evidence>
<evidence type="ECO:0000313" key="3">
    <source>
        <dbReference type="EMBL" id="CAB4672045.1"/>
    </source>
</evidence>
<dbReference type="GO" id="GO:0010181">
    <property type="term" value="F:FMN binding"/>
    <property type="evidence" value="ECO:0007669"/>
    <property type="project" value="InterPro"/>
</dbReference>
<evidence type="ECO:0000313" key="8">
    <source>
        <dbReference type="EMBL" id="CAB5053501.1"/>
    </source>
</evidence>
<evidence type="ECO:0000313" key="5">
    <source>
        <dbReference type="EMBL" id="CAB4786038.1"/>
    </source>
</evidence>
<feature type="region of interest" description="Disordered" evidence="1">
    <location>
        <begin position="27"/>
        <end position="46"/>
    </location>
</feature>
<proteinExistence type="predicted"/>
<evidence type="ECO:0000313" key="4">
    <source>
        <dbReference type="EMBL" id="CAB4708340.1"/>
    </source>
</evidence>
<dbReference type="EMBL" id="CAEZWO010000163">
    <property type="protein sequence ID" value="CAB4672045.1"/>
    <property type="molecule type" value="Genomic_DNA"/>
</dbReference>
<reference evidence="8" key="1">
    <citation type="submission" date="2020-05" db="EMBL/GenBank/DDBJ databases">
        <authorList>
            <person name="Chiriac C."/>
            <person name="Salcher M."/>
            <person name="Ghai R."/>
            <person name="Kavagutti S V."/>
        </authorList>
    </citation>
    <scope>NUCLEOTIDE SEQUENCE</scope>
</reference>
<dbReference type="Pfam" id="PF04205">
    <property type="entry name" value="FMN_bind"/>
    <property type="match status" value="1"/>
</dbReference>
<organism evidence="8">
    <name type="scientific">freshwater metagenome</name>
    <dbReference type="NCBI Taxonomy" id="449393"/>
    <lineage>
        <taxon>unclassified sequences</taxon>
        <taxon>metagenomes</taxon>
        <taxon>ecological metagenomes</taxon>
    </lineage>
</organism>
<dbReference type="EMBL" id="CAFBOJ010000166">
    <property type="protein sequence ID" value="CAB4989595.1"/>
    <property type="molecule type" value="Genomic_DNA"/>
</dbReference>
<dbReference type="EMBL" id="CAEZZR010000199">
    <property type="protein sequence ID" value="CAB4786038.1"/>
    <property type="molecule type" value="Genomic_DNA"/>
</dbReference>
<feature type="compositionally biased region" description="Low complexity" evidence="1">
    <location>
        <begin position="29"/>
        <end position="43"/>
    </location>
</feature>